<dbReference type="InterPro" id="IPR058592">
    <property type="entry name" value="Gtf3_C"/>
</dbReference>
<dbReference type="Gene3D" id="3.40.50.2000">
    <property type="entry name" value="Glycogen Phosphorylase B"/>
    <property type="match status" value="2"/>
</dbReference>
<evidence type="ECO:0000256" key="1">
    <source>
        <dbReference type="ARBA" id="ARBA00022679"/>
    </source>
</evidence>
<organism evidence="4 5">
    <name type="scientific">Ligilactobacillus ubinensis</name>
    <dbReference type="NCBI Taxonomy" id="2876789"/>
    <lineage>
        <taxon>Bacteria</taxon>
        <taxon>Bacillati</taxon>
        <taxon>Bacillota</taxon>
        <taxon>Bacilli</taxon>
        <taxon>Lactobacillales</taxon>
        <taxon>Lactobacillaceae</taxon>
        <taxon>Ligilactobacillus</taxon>
    </lineage>
</organism>
<feature type="domain" description="Glucosyltransferase 3-like N-terminal" evidence="2">
    <location>
        <begin position="4"/>
        <end position="152"/>
    </location>
</feature>
<proteinExistence type="predicted"/>
<reference evidence="4 5" key="1">
    <citation type="journal article" date="2023" name="Int. J. Syst. Evol. Microbiol.">
        <title>Ligilactobacillus ubinensis sp. nov., a novel species isolated from the wild ferment of a durian fruit (Durio zibethinus).</title>
        <authorList>
            <person name="Heng Y.C."/>
            <person name="Menon N."/>
            <person name="Chen B."/>
            <person name="Loo B.Z.L."/>
            <person name="Wong G.W.J."/>
            <person name="Lim A.C.H."/>
            <person name="Silvaraju S."/>
            <person name="Kittelmann S."/>
        </authorList>
    </citation>
    <scope>NUCLEOTIDE SEQUENCE [LARGE SCALE GENOMIC DNA]</scope>
    <source>
        <strain evidence="4 5">WILCCON 0076</strain>
    </source>
</reference>
<evidence type="ECO:0000313" key="4">
    <source>
        <dbReference type="EMBL" id="MCP0887606.1"/>
    </source>
</evidence>
<dbReference type="Pfam" id="PF26337">
    <property type="entry name" value="Gtf3_C"/>
    <property type="match status" value="1"/>
</dbReference>
<dbReference type="InterPro" id="IPR058591">
    <property type="entry name" value="Gtf3_N"/>
</dbReference>
<keyword evidence="1" id="KW-0808">Transferase</keyword>
<feature type="domain" description="Glucosyltransferase 3-like C-terminal" evidence="3">
    <location>
        <begin position="172"/>
        <end position="332"/>
    </location>
</feature>
<comment type="caution">
    <text evidence="4">The sequence shown here is derived from an EMBL/GenBank/DDBJ whole genome shotgun (WGS) entry which is preliminary data.</text>
</comment>
<dbReference type="SUPFAM" id="SSF53756">
    <property type="entry name" value="UDP-Glycosyltransferase/glycogen phosphorylase"/>
    <property type="match status" value="1"/>
</dbReference>
<accession>A0A9X2FL46</accession>
<protein>
    <submittedName>
        <fullName evidence="4">Galactofuranosyltransferase</fullName>
    </submittedName>
</protein>
<dbReference type="AlphaFoldDB" id="A0A9X2FL46"/>
<dbReference type="PIRSF" id="PIRSF007023">
    <property type="entry name" value="UDP-Galf_transf"/>
    <property type="match status" value="1"/>
</dbReference>
<evidence type="ECO:0000259" key="3">
    <source>
        <dbReference type="Pfam" id="PF26337"/>
    </source>
</evidence>
<evidence type="ECO:0000259" key="2">
    <source>
        <dbReference type="Pfam" id="PF26334"/>
    </source>
</evidence>
<dbReference type="Pfam" id="PF26334">
    <property type="entry name" value="Gtf3_N"/>
    <property type="match status" value="1"/>
</dbReference>
<evidence type="ECO:0000313" key="5">
    <source>
        <dbReference type="Proteomes" id="UP001139006"/>
    </source>
</evidence>
<sequence length="336" mass="38406">MNNYVLSSVLDKNSKHAGPKAKVDIDEFLQEEGYQVLSLNLPTSRLDKLGYRFFKLPQLFKGKKIDNIIFQYPIYSVFLTKQIIAAIRKYTQARIIFVIHDVETLRIYKENSIFKQDELAIFNSVDMLIVHNAKMLNWLKKQGIITKMITLGVFDYRNHQIMQPEHRYNKTVCFAGNLQKSSFLTELSLQNSCCKVFGPHPAASYPKCIEYLGVYPADDLPKYLTQDFGLVWDGTSLDECDGVFGEYLKYNAPHKTSLYLSTGLPVIIWKQAAMADFIVANKVGIAIENLHDLDDILAAVTQEEYHQMKENALEIGQQIRQGKYIITALKKALSIS</sequence>
<name>A0A9X2FL46_9LACO</name>
<dbReference type="RefSeq" id="WP_253361639.1">
    <property type="nucleotide sequence ID" value="NZ_JAIULA010000021.1"/>
</dbReference>
<keyword evidence="5" id="KW-1185">Reference proteome</keyword>
<dbReference type="EMBL" id="JAIULA010000021">
    <property type="protein sequence ID" value="MCP0887606.1"/>
    <property type="molecule type" value="Genomic_DNA"/>
</dbReference>
<gene>
    <name evidence="4" type="ORF">LB941_09710</name>
</gene>
<dbReference type="Proteomes" id="UP001139006">
    <property type="component" value="Unassembled WGS sequence"/>
</dbReference>